<reference evidence="4 5" key="1">
    <citation type="submission" date="2019-05" db="EMBL/GenBank/DDBJ databases">
        <title>Draft genome sequence of Nonomuraea turkmeniaca DSM 43926.</title>
        <authorList>
            <person name="Saricaoglu S."/>
            <person name="Isik K."/>
        </authorList>
    </citation>
    <scope>NUCLEOTIDE SEQUENCE [LARGE SCALE GENOMIC DNA]</scope>
    <source>
        <strain evidence="4 5">DSM 43926</strain>
    </source>
</reference>
<evidence type="ECO:0000256" key="2">
    <source>
        <dbReference type="SAM" id="Phobius"/>
    </source>
</evidence>
<protein>
    <recommendedName>
        <fullName evidence="3">Dicarboxylate carrier MatC N-terminal domain-containing protein</fullName>
    </recommendedName>
</protein>
<proteinExistence type="predicted"/>
<sequence length="491" mass="48491">MSAELLSILALIVMFVVATLFPVNLGALALVGAFLVGTLAAGMETDAILDAFPGSLFVILVGVTLLFAIATNNGTVDWLVRAAVHLVRGRIAAIPLVVFAISALLTAVGAPAPAVAAILAPIAFGFAADYKIHPLLIGLMVAHGTQAGAFSPISVLGGIVNGVTSDANLPSDNVVLFLSSFAFNAAAALVVFFIFGGPHLVRRGAVAVPGAPASETAPASGTAPASDPVPVSDTVREPGSAPDAGGAAPASAAAPASGAAHATGTTTAEPGTRATAEPDSGTAGTGAGGGLRLTPHQALTLAGIVGLCLAVLVFKLDVGLTAVTVAVILSLASPKANKGAVERVAWPTVLLICGVVTYVGVLQEIGTVDYVGTSVAAIGIPLLVALLICYVGGVVSAFASTVGILGALVPLAVPLLGTGTLGPIAMIAALSVSSAIVDVSPFSTTGALLVANVRGMERDVFYRRLLAYGAVIVVVGPLAAWAVLVVPGWLG</sequence>
<keyword evidence="2" id="KW-0812">Transmembrane</keyword>
<feature type="transmembrane region" description="Helical" evidence="2">
    <location>
        <begin position="136"/>
        <end position="162"/>
    </location>
</feature>
<dbReference type="InterPro" id="IPR009827">
    <property type="entry name" value="MatC_N"/>
</dbReference>
<organism evidence="4 5">
    <name type="scientific">Nonomuraea turkmeniaca</name>
    <dbReference type="NCBI Taxonomy" id="103838"/>
    <lineage>
        <taxon>Bacteria</taxon>
        <taxon>Bacillati</taxon>
        <taxon>Actinomycetota</taxon>
        <taxon>Actinomycetes</taxon>
        <taxon>Streptosporangiales</taxon>
        <taxon>Streptosporangiaceae</taxon>
        <taxon>Nonomuraea</taxon>
    </lineage>
</organism>
<keyword evidence="2" id="KW-0472">Membrane</keyword>
<dbReference type="RefSeq" id="WP_138673373.1">
    <property type="nucleotide sequence ID" value="NZ_VCKY01000305.1"/>
</dbReference>
<feature type="transmembrane region" description="Helical" evidence="2">
    <location>
        <begin position="6"/>
        <end position="36"/>
    </location>
</feature>
<feature type="transmembrane region" description="Helical" evidence="2">
    <location>
        <begin position="48"/>
        <end position="71"/>
    </location>
</feature>
<evidence type="ECO:0000313" key="4">
    <source>
        <dbReference type="EMBL" id="TMR08288.1"/>
    </source>
</evidence>
<feature type="transmembrane region" description="Helical" evidence="2">
    <location>
        <begin position="299"/>
        <end position="332"/>
    </location>
</feature>
<keyword evidence="2" id="KW-1133">Transmembrane helix</keyword>
<feature type="transmembrane region" description="Helical" evidence="2">
    <location>
        <begin position="344"/>
        <end position="362"/>
    </location>
</feature>
<comment type="caution">
    <text evidence="4">The sequence shown here is derived from an EMBL/GenBank/DDBJ whole genome shotgun (WGS) entry which is preliminary data.</text>
</comment>
<dbReference type="Proteomes" id="UP000309128">
    <property type="component" value="Unassembled WGS sequence"/>
</dbReference>
<feature type="transmembrane region" description="Helical" evidence="2">
    <location>
        <begin position="465"/>
        <end position="490"/>
    </location>
</feature>
<keyword evidence="5" id="KW-1185">Reference proteome</keyword>
<feature type="transmembrane region" description="Helical" evidence="2">
    <location>
        <begin position="374"/>
        <end position="404"/>
    </location>
</feature>
<evidence type="ECO:0000313" key="5">
    <source>
        <dbReference type="Proteomes" id="UP000309128"/>
    </source>
</evidence>
<dbReference type="Pfam" id="PF07158">
    <property type="entry name" value="MatC_N"/>
    <property type="match status" value="1"/>
</dbReference>
<name>A0A5S4EXA4_9ACTN</name>
<feature type="transmembrane region" description="Helical" evidence="2">
    <location>
        <begin position="424"/>
        <end position="453"/>
    </location>
</feature>
<dbReference type="OrthoDB" id="8738207at2"/>
<feature type="transmembrane region" description="Helical" evidence="2">
    <location>
        <begin position="174"/>
        <end position="195"/>
    </location>
</feature>
<dbReference type="EMBL" id="VCKY01000305">
    <property type="protein sequence ID" value="TMR08288.1"/>
    <property type="molecule type" value="Genomic_DNA"/>
</dbReference>
<evidence type="ECO:0000259" key="3">
    <source>
        <dbReference type="Pfam" id="PF07158"/>
    </source>
</evidence>
<gene>
    <name evidence="4" type="ORF">ETD86_48465</name>
</gene>
<feature type="compositionally biased region" description="Low complexity" evidence="1">
    <location>
        <begin position="237"/>
        <end position="282"/>
    </location>
</feature>
<feature type="domain" description="Dicarboxylate carrier MatC N-terminal" evidence="3">
    <location>
        <begin position="1"/>
        <end position="149"/>
    </location>
</feature>
<dbReference type="AlphaFoldDB" id="A0A5S4EXA4"/>
<feature type="region of interest" description="Disordered" evidence="1">
    <location>
        <begin position="211"/>
        <end position="288"/>
    </location>
</feature>
<feature type="transmembrane region" description="Helical" evidence="2">
    <location>
        <begin position="91"/>
        <end position="124"/>
    </location>
</feature>
<evidence type="ECO:0000256" key="1">
    <source>
        <dbReference type="SAM" id="MobiDB-lite"/>
    </source>
</evidence>
<accession>A0A5S4EXA4</accession>